<dbReference type="AlphaFoldDB" id="A0A2U1M5X4"/>
<evidence type="ECO:0000313" key="2">
    <source>
        <dbReference type="Proteomes" id="UP000245207"/>
    </source>
</evidence>
<name>A0A2U1M5X4_ARTAN</name>
<keyword evidence="2" id="KW-1185">Reference proteome</keyword>
<reference evidence="1 2" key="1">
    <citation type="journal article" date="2018" name="Mol. Plant">
        <title>The genome of Artemisia annua provides insight into the evolution of Asteraceae family and artemisinin biosynthesis.</title>
        <authorList>
            <person name="Shen Q."/>
            <person name="Zhang L."/>
            <person name="Liao Z."/>
            <person name="Wang S."/>
            <person name="Yan T."/>
            <person name="Shi P."/>
            <person name="Liu M."/>
            <person name="Fu X."/>
            <person name="Pan Q."/>
            <person name="Wang Y."/>
            <person name="Lv Z."/>
            <person name="Lu X."/>
            <person name="Zhang F."/>
            <person name="Jiang W."/>
            <person name="Ma Y."/>
            <person name="Chen M."/>
            <person name="Hao X."/>
            <person name="Li L."/>
            <person name="Tang Y."/>
            <person name="Lv G."/>
            <person name="Zhou Y."/>
            <person name="Sun X."/>
            <person name="Brodelius P.E."/>
            <person name="Rose J.K.C."/>
            <person name="Tang K."/>
        </authorList>
    </citation>
    <scope>NUCLEOTIDE SEQUENCE [LARGE SCALE GENOMIC DNA]</scope>
    <source>
        <strain evidence="2">cv. Huhao1</strain>
        <tissue evidence="1">Leaf</tissue>
    </source>
</reference>
<gene>
    <name evidence="1" type="ORF">CTI12_AA354000</name>
</gene>
<sequence>MAPKFPKCMKIAHQIGDRRIDKVLHEVFSREKKAYMSQEANYFEIIDEILARVQERHGVILEMKKFVSENVLEEALADLKAAEQDDFAEIGRLMEMAHAASARVGEKSDNNSMPVIQCLAIYLYENELMPVKRRFRLGD</sequence>
<accession>A0A2U1M5X4</accession>
<dbReference type="Proteomes" id="UP000245207">
    <property type="component" value="Unassembled WGS sequence"/>
</dbReference>
<protein>
    <submittedName>
        <fullName evidence="1">Uncharacterized protein</fullName>
    </submittedName>
</protein>
<dbReference type="EMBL" id="PKPP01006395">
    <property type="protein sequence ID" value="PWA56646.1"/>
    <property type="molecule type" value="Genomic_DNA"/>
</dbReference>
<organism evidence="1 2">
    <name type="scientific">Artemisia annua</name>
    <name type="common">Sweet wormwood</name>
    <dbReference type="NCBI Taxonomy" id="35608"/>
    <lineage>
        <taxon>Eukaryota</taxon>
        <taxon>Viridiplantae</taxon>
        <taxon>Streptophyta</taxon>
        <taxon>Embryophyta</taxon>
        <taxon>Tracheophyta</taxon>
        <taxon>Spermatophyta</taxon>
        <taxon>Magnoliopsida</taxon>
        <taxon>eudicotyledons</taxon>
        <taxon>Gunneridae</taxon>
        <taxon>Pentapetalae</taxon>
        <taxon>asterids</taxon>
        <taxon>campanulids</taxon>
        <taxon>Asterales</taxon>
        <taxon>Asteraceae</taxon>
        <taxon>Asteroideae</taxon>
        <taxon>Anthemideae</taxon>
        <taxon>Artemisiinae</taxon>
        <taxon>Artemisia</taxon>
    </lineage>
</organism>
<evidence type="ECO:0000313" key="1">
    <source>
        <dbReference type="EMBL" id="PWA56646.1"/>
    </source>
</evidence>
<comment type="caution">
    <text evidence="1">The sequence shown here is derived from an EMBL/GenBank/DDBJ whole genome shotgun (WGS) entry which is preliminary data.</text>
</comment>
<proteinExistence type="predicted"/>